<keyword evidence="4 8" id="KW-0479">Metal-binding</keyword>
<dbReference type="NCBIfam" id="TIGR01307">
    <property type="entry name" value="pgm_bpd_ind"/>
    <property type="match status" value="1"/>
</dbReference>
<feature type="binding site" evidence="8 11">
    <location>
        <begin position="155"/>
        <end position="156"/>
    </location>
    <ligand>
        <name>substrate</name>
    </ligand>
</feature>
<dbReference type="InterPro" id="IPR005995">
    <property type="entry name" value="Pgm_bpd_ind"/>
</dbReference>
<dbReference type="GO" id="GO:0006096">
    <property type="term" value="P:glycolytic process"/>
    <property type="evidence" value="ECO:0007669"/>
    <property type="project" value="UniProtKB-UniRule"/>
</dbReference>
<evidence type="ECO:0000259" key="14">
    <source>
        <dbReference type="Pfam" id="PF06415"/>
    </source>
</evidence>
<comment type="subunit">
    <text evidence="8">Monomer.</text>
</comment>
<feature type="active site" description="Phosphoserine intermediate" evidence="8 10">
    <location>
        <position position="62"/>
    </location>
</feature>
<keyword evidence="6 8" id="KW-0464">Manganese</keyword>
<evidence type="ECO:0000256" key="6">
    <source>
        <dbReference type="ARBA" id="ARBA00023211"/>
    </source>
</evidence>
<dbReference type="EMBL" id="MHIW01000035">
    <property type="protein sequence ID" value="OGY58221.1"/>
    <property type="molecule type" value="Genomic_DNA"/>
</dbReference>
<feature type="binding site" evidence="8 12">
    <location>
        <position position="62"/>
    </location>
    <ligand>
        <name>Mn(2+)</name>
        <dbReference type="ChEBI" id="CHEBI:29035"/>
        <label>2</label>
    </ligand>
</feature>
<evidence type="ECO:0000256" key="7">
    <source>
        <dbReference type="ARBA" id="ARBA00023235"/>
    </source>
</evidence>
<evidence type="ECO:0000256" key="9">
    <source>
        <dbReference type="NCBIfam" id="TIGR01307"/>
    </source>
</evidence>
<dbReference type="PANTHER" id="PTHR31637">
    <property type="entry name" value="2,3-BISPHOSPHOGLYCERATE-INDEPENDENT PHOSPHOGLYCERATE MUTASE"/>
    <property type="match status" value="1"/>
</dbReference>
<dbReference type="CDD" id="cd16010">
    <property type="entry name" value="iPGM"/>
    <property type="match status" value="1"/>
</dbReference>
<accession>A0A1G1Z0R0</accession>
<dbReference type="SUPFAM" id="SSF53649">
    <property type="entry name" value="Alkaline phosphatase-like"/>
    <property type="match status" value="1"/>
</dbReference>
<feature type="binding site" evidence="8 12">
    <location>
        <position position="443"/>
    </location>
    <ligand>
        <name>Mn(2+)</name>
        <dbReference type="ChEBI" id="CHEBI:29035"/>
        <label>1</label>
    </ligand>
</feature>
<feature type="binding site" evidence="8 12">
    <location>
        <position position="387"/>
    </location>
    <ligand>
        <name>Mn(2+)</name>
        <dbReference type="ChEBI" id="CHEBI:29035"/>
        <label>1</label>
    </ligand>
</feature>
<dbReference type="GO" id="GO:0005737">
    <property type="term" value="C:cytoplasm"/>
    <property type="evidence" value="ECO:0007669"/>
    <property type="project" value="InterPro"/>
</dbReference>
<dbReference type="AlphaFoldDB" id="A0A1G1Z0R0"/>
<comment type="pathway">
    <text evidence="2 8">Carbohydrate degradation; glycolysis; pyruvate from D-glyceraldehyde 3-phosphate: step 3/5.</text>
</comment>
<comment type="similarity">
    <text evidence="3 8">Belongs to the BPG-independent phosphoglycerate mutase family.</text>
</comment>
<dbReference type="PIRSF" id="PIRSF001492">
    <property type="entry name" value="IPGAM"/>
    <property type="match status" value="1"/>
</dbReference>
<sequence length="506" mass="56298">MVKRTLVMVVLDGWGIGTRDSSNPIYVAETKYLDYIKRHYLAGTLQASGIAVGLPWGEEGNSEVGHLTIGAGKVLYQHYPRISLQIRDGTFFKNKVLLDAINHSQVKGSNLHLVGLLTEGNVHASLEHLQALIRLAAEEGVSKDKLFLHLFTDGRDSAPQSAIGLLQKLGDVRVASISGRFYGMDRERVDRVKASYDVIMGKTRPSKFTSPIGALEDFYKRSYTDEYIEPTLLDQSGTIKDGDSVILFNFREERMRILAGLLNEGRQGDLYICSFTNYTEKIKFPVAFPPDKVTHPLGKVLADNNLTQLRVAETEKYAHVTFFFNGLQETPFPNEFRVLIPSRSVSSHDQFPEMRAVEITERAVSALNEKGYNFILLNYANGDMVAHTGNFDAGVKAIKTIDEQIGILMKQVLNMDGVLVITSDHGNVEKMIDPGTGLPETKHDPSPVPIYVVAKEFERTKDDFDIRQIERENLGVLADVAPTVLELMGIPKGPDMVGISLLKLMK</sequence>
<dbReference type="HAMAP" id="MF_01038">
    <property type="entry name" value="GpmI"/>
    <property type="match status" value="1"/>
</dbReference>
<dbReference type="InterPro" id="IPR011258">
    <property type="entry name" value="BPG-indep_PGM_N"/>
</dbReference>
<dbReference type="PANTHER" id="PTHR31637:SF0">
    <property type="entry name" value="2,3-BISPHOSPHOGLYCERATE-INDEPENDENT PHOSPHOGLYCERATE MUTASE"/>
    <property type="match status" value="1"/>
</dbReference>
<evidence type="ECO:0000256" key="8">
    <source>
        <dbReference type="HAMAP-Rule" id="MF_01038"/>
    </source>
</evidence>
<name>A0A1G1Z0R0_9BACT</name>
<dbReference type="InterPro" id="IPR036646">
    <property type="entry name" value="PGAM_B_sf"/>
</dbReference>
<dbReference type="Pfam" id="PF01676">
    <property type="entry name" value="Metalloenzyme"/>
    <property type="match status" value="1"/>
</dbReference>
<dbReference type="Gene3D" id="3.40.720.10">
    <property type="entry name" value="Alkaline Phosphatase, subunit A"/>
    <property type="match status" value="1"/>
</dbReference>
<feature type="binding site" evidence="8 11">
    <location>
        <position position="186"/>
    </location>
    <ligand>
        <name>substrate</name>
    </ligand>
</feature>
<keyword evidence="7 8" id="KW-0413">Isomerase</keyword>
<dbReference type="InterPro" id="IPR017850">
    <property type="entry name" value="Alkaline_phosphatase_core_sf"/>
</dbReference>
<feature type="binding site" evidence="8 11">
    <location>
        <position position="316"/>
    </location>
    <ligand>
        <name>substrate</name>
    </ligand>
</feature>
<feature type="binding site" evidence="8 12">
    <location>
        <position position="12"/>
    </location>
    <ligand>
        <name>Mn(2+)</name>
        <dbReference type="ChEBI" id="CHEBI:29035"/>
        <label>2</label>
    </ligand>
</feature>
<feature type="domain" description="Metalloenzyme" evidence="13">
    <location>
        <begin position="6"/>
        <end position="491"/>
    </location>
</feature>
<feature type="binding site" evidence="8 11">
    <location>
        <position position="180"/>
    </location>
    <ligand>
        <name>substrate</name>
    </ligand>
</feature>
<feature type="binding site" evidence="8 11">
    <location>
        <position position="123"/>
    </location>
    <ligand>
        <name>substrate</name>
    </ligand>
</feature>
<dbReference type="Proteomes" id="UP000178259">
    <property type="component" value="Unassembled WGS sequence"/>
</dbReference>
<proteinExistence type="inferred from homology"/>
<feature type="binding site" evidence="8 12">
    <location>
        <position position="383"/>
    </location>
    <ligand>
        <name>Mn(2+)</name>
        <dbReference type="ChEBI" id="CHEBI:29035"/>
        <label>1</label>
    </ligand>
</feature>
<evidence type="ECO:0000256" key="3">
    <source>
        <dbReference type="ARBA" id="ARBA00008819"/>
    </source>
</evidence>
<comment type="function">
    <text evidence="8">Catalyzes the interconversion of 2-phosphoglycerate and 3-phosphoglycerate.</text>
</comment>
<evidence type="ECO:0000256" key="11">
    <source>
        <dbReference type="PIRSR" id="PIRSR001492-2"/>
    </source>
</evidence>
<evidence type="ECO:0000313" key="16">
    <source>
        <dbReference type="Proteomes" id="UP000178259"/>
    </source>
</evidence>
<protein>
    <recommendedName>
        <fullName evidence="8 9">2,3-bisphosphoglycerate-independent phosphoglycerate mutase</fullName>
        <shortName evidence="8">BPG-independent PGAM</shortName>
        <shortName evidence="8">Phosphoglyceromutase</shortName>
        <shortName evidence="8">iPGM</shortName>
        <ecNumber evidence="8 9">5.4.2.12</ecNumber>
    </recommendedName>
</protein>
<reference evidence="15 16" key="1">
    <citation type="journal article" date="2016" name="Nat. Commun.">
        <title>Thousands of microbial genomes shed light on interconnected biogeochemical processes in an aquifer system.</title>
        <authorList>
            <person name="Anantharaman K."/>
            <person name="Brown C.T."/>
            <person name="Hug L.A."/>
            <person name="Sharon I."/>
            <person name="Castelle C.J."/>
            <person name="Probst A.J."/>
            <person name="Thomas B.C."/>
            <person name="Singh A."/>
            <person name="Wilkins M.J."/>
            <person name="Karaoz U."/>
            <person name="Brodie E.L."/>
            <person name="Williams K.H."/>
            <person name="Hubbard S.S."/>
            <person name="Banfield J.F."/>
        </authorList>
    </citation>
    <scope>NUCLEOTIDE SEQUENCE [LARGE SCALE GENOMIC DNA]</scope>
</reference>
<dbReference type="GO" id="GO:0006007">
    <property type="term" value="P:glucose catabolic process"/>
    <property type="evidence" value="ECO:0007669"/>
    <property type="project" value="InterPro"/>
</dbReference>
<dbReference type="UniPathway" id="UPA00109">
    <property type="reaction ID" value="UER00186"/>
</dbReference>
<keyword evidence="5 8" id="KW-0324">Glycolysis</keyword>
<evidence type="ECO:0000256" key="4">
    <source>
        <dbReference type="ARBA" id="ARBA00022723"/>
    </source>
</evidence>
<dbReference type="SUPFAM" id="SSF64158">
    <property type="entry name" value="2,3-Bisphosphoglycerate-independent phosphoglycerate mutase, substrate-binding domain"/>
    <property type="match status" value="1"/>
</dbReference>
<feature type="binding site" evidence="8 12">
    <location>
        <position position="424"/>
    </location>
    <ligand>
        <name>Mn(2+)</name>
        <dbReference type="ChEBI" id="CHEBI:29035"/>
        <label>2</label>
    </ligand>
</feature>
<dbReference type="EC" id="5.4.2.12" evidence="8 9"/>
<dbReference type="InterPro" id="IPR006124">
    <property type="entry name" value="Metalloenzyme"/>
</dbReference>
<comment type="cofactor">
    <cofactor evidence="8">
        <name>Mn(2+)</name>
        <dbReference type="ChEBI" id="CHEBI:29035"/>
    </cofactor>
    <text evidence="8">Binds 2 manganese ions per subunit.</text>
</comment>
<gene>
    <name evidence="8" type="primary">gpmI</name>
    <name evidence="15" type="ORF">A3E61_00365</name>
</gene>
<comment type="caution">
    <text evidence="15">The sequence shown here is derived from an EMBL/GenBank/DDBJ whole genome shotgun (WGS) entry which is preliminary data.</text>
</comment>
<organism evidence="15 16">
    <name type="scientific">Candidatus Colwellbacteria bacterium RIFCSPHIGHO2_12_FULL_43_12</name>
    <dbReference type="NCBI Taxonomy" id="1797688"/>
    <lineage>
        <taxon>Bacteria</taxon>
        <taxon>Candidatus Colwelliibacteriota</taxon>
    </lineage>
</organism>
<dbReference type="Pfam" id="PF06415">
    <property type="entry name" value="iPGM_N"/>
    <property type="match status" value="1"/>
</dbReference>
<evidence type="ECO:0000256" key="12">
    <source>
        <dbReference type="PIRSR" id="PIRSR001492-3"/>
    </source>
</evidence>
<dbReference type="Gene3D" id="3.40.1450.10">
    <property type="entry name" value="BPG-independent phosphoglycerate mutase, domain B"/>
    <property type="match status" value="1"/>
</dbReference>
<dbReference type="GO" id="GO:0004619">
    <property type="term" value="F:phosphoglycerate mutase activity"/>
    <property type="evidence" value="ECO:0007669"/>
    <property type="project" value="UniProtKB-UniRule"/>
</dbReference>
<evidence type="ECO:0000256" key="5">
    <source>
        <dbReference type="ARBA" id="ARBA00023152"/>
    </source>
</evidence>
<feature type="binding site" evidence="8 12">
    <location>
        <position position="425"/>
    </location>
    <ligand>
        <name>Mn(2+)</name>
        <dbReference type="ChEBI" id="CHEBI:29035"/>
        <label>2</label>
    </ligand>
</feature>
<evidence type="ECO:0000256" key="2">
    <source>
        <dbReference type="ARBA" id="ARBA00004798"/>
    </source>
</evidence>
<evidence type="ECO:0000313" key="15">
    <source>
        <dbReference type="EMBL" id="OGY58221.1"/>
    </source>
</evidence>
<comment type="catalytic activity">
    <reaction evidence="1 8">
        <text>(2R)-2-phosphoglycerate = (2R)-3-phosphoglycerate</text>
        <dbReference type="Rhea" id="RHEA:15901"/>
        <dbReference type="ChEBI" id="CHEBI:58272"/>
        <dbReference type="ChEBI" id="CHEBI:58289"/>
        <dbReference type="EC" id="5.4.2.12"/>
    </reaction>
</comment>
<feature type="binding site" evidence="8 11">
    <location>
        <begin position="251"/>
        <end position="254"/>
    </location>
    <ligand>
        <name>substrate</name>
    </ligand>
</feature>
<evidence type="ECO:0000256" key="10">
    <source>
        <dbReference type="PIRSR" id="PIRSR001492-1"/>
    </source>
</evidence>
<evidence type="ECO:0000259" key="13">
    <source>
        <dbReference type="Pfam" id="PF01676"/>
    </source>
</evidence>
<evidence type="ECO:0000256" key="1">
    <source>
        <dbReference type="ARBA" id="ARBA00000370"/>
    </source>
</evidence>
<feature type="domain" description="BPG-independent PGAM N-terminal" evidence="14">
    <location>
        <begin position="82"/>
        <end position="264"/>
    </location>
</feature>
<dbReference type="GO" id="GO:0030145">
    <property type="term" value="F:manganese ion binding"/>
    <property type="evidence" value="ECO:0007669"/>
    <property type="project" value="UniProtKB-UniRule"/>
</dbReference>